<dbReference type="EMBL" id="CP000153">
    <property type="protein sequence ID" value="ABB44339.1"/>
    <property type="molecule type" value="Genomic_DNA"/>
</dbReference>
<feature type="chain" id="PRO_5004219860" description="Lipoprotein" evidence="1">
    <location>
        <begin position="21"/>
        <end position="163"/>
    </location>
</feature>
<protein>
    <recommendedName>
        <fullName evidence="4">Lipoprotein</fullName>
    </recommendedName>
</protein>
<reference evidence="2 3" key="1">
    <citation type="journal article" date="2008" name="Appl. Environ. Microbiol.">
        <title>Genome of the epsilonproteobacterial chemolithoautotroph Sulfurimonas denitrificans.</title>
        <authorList>
            <person name="Sievert S.M."/>
            <person name="Scott K.M."/>
            <person name="Klotz M.G."/>
            <person name="Chain P.S.G."/>
            <person name="Hauser L.J."/>
            <person name="Hemp J."/>
            <person name="Huegler M."/>
            <person name="Land M."/>
            <person name="Lapidus A."/>
            <person name="Larimer F.W."/>
            <person name="Lucas S."/>
            <person name="Malfatti S.A."/>
            <person name="Meyer F."/>
            <person name="Paulsen I.T."/>
            <person name="Ren Q."/>
            <person name="Simon J."/>
            <person name="Bailey K."/>
            <person name="Diaz E."/>
            <person name="Fitzpatrick K.A."/>
            <person name="Glover B."/>
            <person name="Gwatney N."/>
            <person name="Korajkic A."/>
            <person name="Long A."/>
            <person name="Mobberley J.M."/>
            <person name="Pantry S.N."/>
            <person name="Pazder G."/>
            <person name="Peterson S."/>
            <person name="Quintanilla J.D."/>
            <person name="Sprinkle R."/>
            <person name="Stephens J."/>
            <person name="Thomas P."/>
            <person name="Vaughn R."/>
            <person name="Weber M.J."/>
            <person name="Wooten L.L."/>
        </authorList>
    </citation>
    <scope>NUCLEOTIDE SEQUENCE [LARGE SCALE GENOMIC DNA]</scope>
    <source>
        <strain evidence="3">ATCC 33889 / DSM 1251</strain>
    </source>
</reference>
<keyword evidence="1" id="KW-0732">Signal</keyword>
<gene>
    <name evidence="2" type="ordered locus">Suden_1061</name>
</gene>
<evidence type="ECO:0000256" key="1">
    <source>
        <dbReference type="SAM" id="SignalP"/>
    </source>
</evidence>
<accession>Q30RP2</accession>
<dbReference type="RefSeq" id="WP_011372691.1">
    <property type="nucleotide sequence ID" value="NC_007575.1"/>
</dbReference>
<dbReference type="OrthoDB" id="5334719at2"/>
<evidence type="ECO:0008006" key="4">
    <source>
        <dbReference type="Google" id="ProtNLM"/>
    </source>
</evidence>
<sequence>MKIFLLFLTFMLLFSGCSKKNAFFAFKMDREKELSASSIQSSKIVSKEGEVMGVMSSIYLNEVYPESFNGYEYFIILLYLKDVKELNNPNNTIESDLKLTLNSKLPIKVEKLPKENQFSHLINRKNDWTNSYIVAFEQAESINLFLEDNLSSSAVVLKYKKEQ</sequence>
<dbReference type="STRING" id="326298.Suden_1061"/>
<name>Q30RP2_SULDN</name>
<keyword evidence="3" id="KW-1185">Reference proteome</keyword>
<dbReference type="AlphaFoldDB" id="Q30RP2"/>
<dbReference type="HOGENOM" id="CLU_1721415_0_0_7"/>
<organism evidence="2 3">
    <name type="scientific">Sulfurimonas denitrificans (strain ATCC 33889 / DSM 1251)</name>
    <name type="common">Thiomicrospira denitrificans (strain ATCC 33889 / DSM 1251)</name>
    <dbReference type="NCBI Taxonomy" id="326298"/>
    <lineage>
        <taxon>Bacteria</taxon>
        <taxon>Pseudomonadati</taxon>
        <taxon>Campylobacterota</taxon>
        <taxon>Epsilonproteobacteria</taxon>
        <taxon>Campylobacterales</taxon>
        <taxon>Sulfurimonadaceae</taxon>
        <taxon>Sulfurimonas</taxon>
    </lineage>
</organism>
<evidence type="ECO:0000313" key="2">
    <source>
        <dbReference type="EMBL" id="ABB44339.1"/>
    </source>
</evidence>
<dbReference type="Proteomes" id="UP000002714">
    <property type="component" value="Chromosome"/>
</dbReference>
<dbReference type="PROSITE" id="PS51257">
    <property type="entry name" value="PROKAR_LIPOPROTEIN"/>
    <property type="match status" value="1"/>
</dbReference>
<feature type="signal peptide" evidence="1">
    <location>
        <begin position="1"/>
        <end position="20"/>
    </location>
</feature>
<evidence type="ECO:0000313" key="3">
    <source>
        <dbReference type="Proteomes" id="UP000002714"/>
    </source>
</evidence>
<dbReference type="KEGG" id="tdn:Suden_1061"/>
<proteinExistence type="predicted"/>